<accession>A0A382HLM7</accession>
<feature type="non-terminal residue" evidence="1">
    <location>
        <position position="198"/>
    </location>
</feature>
<evidence type="ECO:0000313" key="1">
    <source>
        <dbReference type="EMBL" id="SVB88208.1"/>
    </source>
</evidence>
<reference evidence="1" key="1">
    <citation type="submission" date="2018-05" db="EMBL/GenBank/DDBJ databases">
        <authorList>
            <person name="Lanie J.A."/>
            <person name="Ng W.-L."/>
            <person name="Kazmierczak K.M."/>
            <person name="Andrzejewski T.M."/>
            <person name="Davidsen T.M."/>
            <person name="Wayne K.J."/>
            <person name="Tettelin H."/>
            <person name="Glass J.I."/>
            <person name="Rusch D."/>
            <person name="Podicherti R."/>
            <person name="Tsui H.-C.T."/>
            <person name="Winkler M.E."/>
        </authorList>
    </citation>
    <scope>NUCLEOTIDE SEQUENCE</scope>
</reference>
<protein>
    <submittedName>
        <fullName evidence="1">Uncharacterized protein</fullName>
    </submittedName>
</protein>
<dbReference type="AlphaFoldDB" id="A0A382HLM7"/>
<organism evidence="1">
    <name type="scientific">marine metagenome</name>
    <dbReference type="NCBI Taxonomy" id="408172"/>
    <lineage>
        <taxon>unclassified sequences</taxon>
        <taxon>metagenomes</taxon>
        <taxon>ecological metagenomes</taxon>
    </lineage>
</organism>
<proteinExistence type="predicted"/>
<gene>
    <name evidence="1" type="ORF">METZ01_LOCUS241062</name>
</gene>
<feature type="non-terminal residue" evidence="1">
    <location>
        <position position="1"/>
    </location>
</feature>
<name>A0A382HLM7_9ZZZZ</name>
<sequence>VIDGYISGANVYIDFNWNLVQDEGEPSATEDLANEEYYFIESDFLYVDDYTLTCANLRPRVAEVPVGATDSVRGTVENAYTMMYFPYNNSSERANITPFTTLFTQYIVDSLTNSISVENGCKITANNIGSQVSSKIDDVMFDLQNQYYINPADFYEDFIASEDTEKQEIGEKIVDFLTTSSKIEDIVGDHYNLNMIST</sequence>
<dbReference type="EMBL" id="UINC01062018">
    <property type="protein sequence ID" value="SVB88208.1"/>
    <property type="molecule type" value="Genomic_DNA"/>
</dbReference>